<feature type="transmembrane region" description="Helical" evidence="6">
    <location>
        <begin position="51"/>
        <end position="69"/>
    </location>
</feature>
<dbReference type="InterPro" id="IPR001638">
    <property type="entry name" value="Solute-binding_3/MltF_N"/>
</dbReference>
<keyword evidence="4 6" id="KW-1133">Transmembrane helix</keyword>
<evidence type="ECO:0000256" key="4">
    <source>
        <dbReference type="ARBA" id="ARBA00022989"/>
    </source>
</evidence>
<dbReference type="PANTHER" id="PTHR35936">
    <property type="entry name" value="MEMBRANE-BOUND LYTIC MUREIN TRANSGLYCOSYLASE F"/>
    <property type="match status" value="1"/>
</dbReference>
<name>X0YRK1_9ZZZZ</name>
<feature type="transmembrane region" description="Helical" evidence="6">
    <location>
        <begin position="81"/>
        <end position="100"/>
    </location>
</feature>
<organism evidence="8">
    <name type="scientific">marine sediment metagenome</name>
    <dbReference type="NCBI Taxonomy" id="412755"/>
    <lineage>
        <taxon>unclassified sequences</taxon>
        <taxon>metagenomes</taxon>
        <taxon>ecological metagenomes</taxon>
    </lineage>
</organism>
<dbReference type="GO" id="GO:0015293">
    <property type="term" value="F:symporter activity"/>
    <property type="evidence" value="ECO:0007669"/>
    <property type="project" value="InterPro"/>
</dbReference>
<evidence type="ECO:0000256" key="5">
    <source>
        <dbReference type="ARBA" id="ARBA00023136"/>
    </source>
</evidence>
<dbReference type="PROSITE" id="PS01039">
    <property type="entry name" value="SBP_BACTERIAL_3"/>
    <property type="match status" value="1"/>
</dbReference>
<gene>
    <name evidence="8" type="ORF">S01H4_19773</name>
</gene>
<dbReference type="GO" id="GO:0030313">
    <property type="term" value="C:cell envelope"/>
    <property type="evidence" value="ECO:0007669"/>
    <property type="project" value="UniProtKB-SubCell"/>
</dbReference>
<dbReference type="AlphaFoldDB" id="X0YRK1"/>
<proteinExistence type="predicted"/>
<feature type="domain" description="Solute-binding protein family 3/N-terminal" evidence="7">
    <location>
        <begin position="230"/>
        <end position="322"/>
    </location>
</feature>
<feature type="non-terminal residue" evidence="8">
    <location>
        <position position="393"/>
    </location>
</feature>
<dbReference type="Gene3D" id="3.40.190.10">
    <property type="entry name" value="Periplasmic binding protein-like II"/>
    <property type="match status" value="1"/>
</dbReference>
<feature type="transmembrane region" description="Helical" evidence="6">
    <location>
        <begin position="112"/>
        <end position="139"/>
    </location>
</feature>
<evidence type="ECO:0000256" key="1">
    <source>
        <dbReference type="ARBA" id="ARBA00004196"/>
    </source>
</evidence>
<keyword evidence="5 6" id="KW-0472">Membrane</keyword>
<comment type="caution">
    <text evidence="8">The sequence shown here is derived from an EMBL/GenBank/DDBJ whole genome shotgun (WGS) entry which is preliminary data.</text>
</comment>
<dbReference type="Gene3D" id="1.10.3860.10">
    <property type="entry name" value="Sodium:dicarboxylate symporter"/>
    <property type="match status" value="1"/>
</dbReference>
<evidence type="ECO:0000313" key="8">
    <source>
        <dbReference type="EMBL" id="GAG58850.1"/>
    </source>
</evidence>
<keyword evidence="3" id="KW-0732">Signal</keyword>
<dbReference type="EMBL" id="BART01008840">
    <property type="protein sequence ID" value="GAG58850.1"/>
    <property type="molecule type" value="Genomic_DNA"/>
</dbReference>
<dbReference type="Pfam" id="PF00497">
    <property type="entry name" value="SBP_bac_3"/>
    <property type="match status" value="1"/>
</dbReference>
<dbReference type="InterPro" id="IPR018313">
    <property type="entry name" value="SBP_3_CS"/>
</dbReference>
<protein>
    <recommendedName>
        <fullName evidence="7">Solute-binding protein family 3/N-terminal domain-containing protein</fullName>
    </recommendedName>
</protein>
<dbReference type="InterPro" id="IPR036458">
    <property type="entry name" value="Na:dicarbo_symporter_sf"/>
</dbReference>
<dbReference type="SUPFAM" id="SSF118215">
    <property type="entry name" value="Proton glutamate symport protein"/>
    <property type="match status" value="1"/>
</dbReference>
<feature type="non-terminal residue" evidence="8">
    <location>
        <position position="1"/>
    </location>
</feature>
<evidence type="ECO:0000259" key="7">
    <source>
        <dbReference type="Pfam" id="PF00497"/>
    </source>
</evidence>
<evidence type="ECO:0000256" key="2">
    <source>
        <dbReference type="ARBA" id="ARBA00022692"/>
    </source>
</evidence>
<evidence type="ECO:0000256" key="3">
    <source>
        <dbReference type="ARBA" id="ARBA00022729"/>
    </source>
</evidence>
<feature type="transmembrane region" description="Helical" evidence="6">
    <location>
        <begin position="151"/>
        <end position="176"/>
    </location>
</feature>
<sequence>LTVIATGKLFVVLPQVAEKCEQLLREEDESTFGISETTSGILVPLAYPFPHLGKVLAFVFVSFGAWYVGRELTPGQTAVMAATGTLSSFASPLITIPYLLDQYQLPQDLFALFVLPGFLTTRLADVVGVMHLMTLTLIVTQVLQKRLRIRWVSLIVATCALLVCLGVTGAASRWYLASTTPKYDLDERLLRIEIPSPHEDVFVYRSRDKITNRPPPQSSTLDRIKTDKVLRVGYHPDHLPYSFFNLQQQLVGLDVELMHRLAMRLQVRLEFIPYAYDTVIEQLEAGEIDLAVGGLILNPERLLRAGFTQPYQTATMAVVLPDHRRGEFDTWDDPHMPLDLQLGVIYEDLVVAARRNLPHIDIVQIDSIKSFFSKDLDNLDGLIIAAEEGPFGT</sequence>
<dbReference type="SUPFAM" id="SSF53850">
    <property type="entry name" value="Periplasmic binding protein-like II"/>
    <property type="match status" value="1"/>
</dbReference>
<reference evidence="8" key="1">
    <citation type="journal article" date="2014" name="Front. Microbiol.">
        <title>High frequency of phylogenetically diverse reductive dehalogenase-homologous genes in deep subseafloor sedimentary metagenomes.</title>
        <authorList>
            <person name="Kawai M."/>
            <person name="Futagami T."/>
            <person name="Toyoda A."/>
            <person name="Takaki Y."/>
            <person name="Nishi S."/>
            <person name="Hori S."/>
            <person name="Arai W."/>
            <person name="Tsubouchi T."/>
            <person name="Morono Y."/>
            <person name="Uchiyama I."/>
            <person name="Ito T."/>
            <person name="Fujiyama A."/>
            <person name="Inagaki F."/>
            <person name="Takami H."/>
        </authorList>
    </citation>
    <scope>NUCLEOTIDE SEQUENCE</scope>
    <source>
        <strain evidence="8">Expedition CK06-06</strain>
    </source>
</reference>
<keyword evidence="2 6" id="KW-0812">Transmembrane</keyword>
<dbReference type="GO" id="GO:0016020">
    <property type="term" value="C:membrane"/>
    <property type="evidence" value="ECO:0007669"/>
    <property type="project" value="InterPro"/>
</dbReference>
<dbReference type="PANTHER" id="PTHR35936:SF19">
    <property type="entry name" value="AMINO-ACID-BINDING PROTEIN YXEM-RELATED"/>
    <property type="match status" value="1"/>
</dbReference>
<accession>X0YRK1</accession>
<evidence type="ECO:0000256" key="6">
    <source>
        <dbReference type="SAM" id="Phobius"/>
    </source>
</evidence>
<comment type="subcellular location">
    <subcellularLocation>
        <location evidence="1">Cell envelope</location>
    </subcellularLocation>
</comment>